<dbReference type="InterPro" id="IPR032508">
    <property type="entry name" value="FecR_C"/>
</dbReference>
<organism evidence="4 5">
    <name type="scientific">Chitinophaga arvensicola</name>
    <dbReference type="NCBI Taxonomy" id="29529"/>
    <lineage>
        <taxon>Bacteria</taxon>
        <taxon>Pseudomonadati</taxon>
        <taxon>Bacteroidota</taxon>
        <taxon>Chitinophagia</taxon>
        <taxon>Chitinophagales</taxon>
        <taxon>Chitinophagaceae</taxon>
        <taxon>Chitinophaga</taxon>
    </lineage>
</organism>
<keyword evidence="5" id="KW-1185">Reference proteome</keyword>
<name>A0A1I0RRU8_9BACT</name>
<gene>
    <name evidence="4" type="ORF">SAMN04488122_3280</name>
</gene>
<protein>
    <submittedName>
        <fullName evidence="4">Ferric-dicitrate binding protein FerR, regulates iron transport through sigma-19</fullName>
    </submittedName>
</protein>
<dbReference type="EMBL" id="FOJG01000001">
    <property type="protein sequence ID" value="SEW43982.1"/>
    <property type="molecule type" value="Genomic_DNA"/>
</dbReference>
<evidence type="ECO:0000259" key="3">
    <source>
        <dbReference type="Pfam" id="PF16344"/>
    </source>
</evidence>
<dbReference type="OrthoDB" id="1524389at2"/>
<dbReference type="Pfam" id="PF04773">
    <property type="entry name" value="FecR"/>
    <property type="match status" value="1"/>
</dbReference>
<dbReference type="PANTHER" id="PTHR30273:SF2">
    <property type="entry name" value="PROTEIN FECR"/>
    <property type="match status" value="1"/>
</dbReference>
<dbReference type="InterPro" id="IPR006860">
    <property type="entry name" value="FecR"/>
</dbReference>
<feature type="transmembrane region" description="Helical" evidence="1">
    <location>
        <begin position="78"/>
        <end position="97"/>
    </location>
</feature>
<dbReference type="PIRSF" id="PIRSF018266">
    <property type="entry name" value="FecR"/>
    <property type="match status" value="1"/>
</dbReference>
<feature type="domain" description="Protein FecR C-terminal" evidence="3">
    <location>
        <begin position="245"/>
        <end position="310"/>
    </location>
</feature>
<dbReference type="InterPro" id="IPR012373">
    <property type="entry name" value="Ferrdict_sens_TM"/>
</dbReference>
<evidence type="ECO:0000313" key="4">
    <source>
        <dbReference type="EMBL" id="SEW43982.1"/>
    </source>
</evidence>
<sequence length="322" mass="35854">MDKKHQPDSRVKLLLQRYLRREATPEEKAVVDHWFNSLEDNTTSFSGDRESLRKSILAGITARTAPAEKGIRVSYRQAFRYAAMLIILIGTGIGMFVKYGRSKAPLELHTGRGETLTSQLPDGSTVTLNAMSSLVIPADFARSERKVLLSGEAFFDVTADPAHPFRVSDSSMTTTVLGTSFNIRAYAGESTRKVAVVSGRVKVETPGNSFTLQHHEILQYQPLSGKAWQSHADTAGMRDWQDAVLDFDHFTIAEMMAALERHYPVHIVLHSRPADTTVYNIRFHKESVENILGVLKGLTGITVHPLNGQLIIDTKTYAQQMK</sequence>
<reference evidence="5" key="1">
    <citation type="submission" date="2016-10" db="EMBL/GenBank/DDBJ databases">
        <authorList>
            <person name="Varghese N."/>
            <person name="Submissions S."/>
        </authorList>
    </citation>
    <scope>NUCLEOTIDE SEQUENCE [LARGE SCALE GENOMIC DNA]</scope>
    <source>
        <strain evidence="5">DSM 3695</strain>
    </source>
</reference>
<keyword evidence="1" id="KW-0812">Transmembrane</keyword>
<evidence type="ECO:0000313" key="5">
    <source>
        <dbReference type="Proteomes" id="UP000199310"/>
    </source>
</evidence>
<dbReference type="Proteomes" id="UP000199310">
    <property type="component" value="Unassembled WGS sequence"/>
</dbReference>
<evidence type="ECO:0000259" key="2">
    <source>
        <dbReference type="Pfam" id="PF04773"/>
    </source>
</evidence>
<evidence type="ECO:0000256" key="1">
    <source>
        <dbReference type="SAM" id="Phobius"/>
    </source>
</evidence>
<keyword evidence="1" id="KW-1133">Transmembrane helix</keyword>
<accession>A0A1I0RRU8</accession>
<dbReference type="STRING" id="29529.SAMN04488122_3280"/>
<dbReference type="Gene3D" id="2.60.120.1440">
    <property type="match status" value="1"/>
</dbReference>
<dbReference type="PANTHER" id="PTHR30273">
    <property type="entry name" value="PERIPLASMIC SIGNAL SENSOR AND SIGMA FACTOR ACTIVATOR FECR-RELATED"/>
    <property type="match status" value="1"/>
</dbReference>
<dbReference type="Pfam" id="PF16344">
    <property type="entry name" value="FecR_C"/>
    <property type="match status" value="1"/>
</dbReference>
<dbReference type="RefSeq" id="WP_089896484.1">
    <property type="nucleotide sequence ID" value="NZ_FOJG01000001.1"/>
</dbReference>
<dbReference type="GO" id="GO:0016989">
    <property type="term" value="F:sigma factor antagonist activity"/>
    <property type="evidence" value="ECO:0007669"/>
    <property type="project" value="TreeGrafter"/>
</dbReference>
<keyword evidence="1" id="KW-0472">Membrane</keyword>
<dbReference type="Gene3D" id="3.55.50.30">
    <property type="match status" value="1"/>
</dbReference>
<feature type="domain" description="FecR protein" evidence="2">
    <location>
        <begin position="108"/>
        <end position="202"/>
    </location>
</feature>
<dbReference type="AlphaFoldDB" id="A0A1I0RRU8"/>
<proteinExistence type="predicted"/>